<comment type="caution">
    <text evidence="1">The sequence shown here is derived from an EMBL/GenBank/DDBJ whole genome shotgun (WGS) entry which is preliminary data.</text>
</comment>
<dbReference type="AlphaFoldDB" id="A0A0F9D3K0"/>
<proteinExistence type="predicted"/>
<feature type="non-terminal residue" evidence="1">
    <location>
        <position position="215"/>
    </location>
</feature>
<sequence length="215" mass="23124">MSYQSITQGGSVREEADRALFYEAVLNILGSTGTILPLGDAKHLATPTTFKTVGGEQVTFTYSKDPTTWDDLQSVQGLIPVLTFDGVDEEADTPDAAYWSRDDAAGANGFSIGIWANVTNVGVARCFMAKFDESGAEQREGVFFINSNDTMRLFLFDESTNVDVYRNTDSAITMGSWRFFVVTYDGTGGATAANGITIYEDGAVIASSATNDGSY</sequence>
<organism evidence="1">
    <name type="scientific">marine sediment metagenome</name>
    <dbReference type="NCBI Taxonomy" id="412755"/>
    <lineage>
        <taxon>unclassified sequences</taxon>
        <taxon>metagenomes</taxon>
        <taxon>ecological metagenomes</taxon>
    </lineage>
</organism>
<dbReference type="EMBL" id="LAZR01033381">
    <property type="protein sequence ID" value="KKL48251.1"/>
    <property type="molecule type" value="Genomic_DNA"/>
</dbReference>
<protein>
    <submittedName>
        <fullName evidence="1">Uncharacterized protein</fullName>
    </submittedName>
</protein>
<evidence type="ECO:0000313" key="1">
    <source>
        <dbReference type="EMBL" id="KKL48251.1"/>
    </source>
</evidence>
<name>A0A0F9D3K0_9ZZZZ</name>
<dbReference type="Gene3D" id="2.60.120.200">
    <property type="match status" value="1"/>
</dbReference>
<reference evidence="1" key="1">
    <citation type="journal article" date="2015" name="Nature">
        <title>Complex archaea that bridge the gap between prokaryotes and eukaryotes.</title>
        <authorList>
            <person name="Spang A."/>
            <person name="Saw J.H."/>
            <person name="Jorgensen S.L."/>
            <person name="Zaremba-Niedzwiedzka K."/>
            <person name="Martijn J."/>
            <person name="Lind A.E."/>
            <person name="van Eijk R."/>
            <person name="Schleper C."/>
            <person name="Guy L."/>
            <person name="Ettema T.J."/>
        </authorList>
    </citation>
    <scope>NUCLEOTIDE SEQUENCE</scope>
</reference>
<gene>
    <name evidence="1" type="ORF">LCGC14_2327410</name>
</gene>
<accession>A0A0F9D3K0</accession>
<dbReference type="Pfam" id="PF13385">
    <property type="entry name" value="Laminin_G_3"/>
    <property type="match status" value="1"/>
</dbReference>
<dbReference type="InterPro" id="IPR013320">
    <property type="entry name" value="ConA-like_dom_sf"/>
</dbReference>
<dbReference type="SUPFAM" id="SSF49899">
    <property type="entry name" value="Concanavalin A-like lectins/glucanases"/>
    <property type="match status" value="1"/>
</dbReference>